<accession>A0A7S3G0E2</accession>
<proteinExistence type="predicted"/>
<feature type="region of interest" description="Disordered" evidence="1">
    <location>
        <begin position="1124"/>
        <end position="1170"/>
    </location>
</feature>
<organism evidence="3">
    <name type="scientific">Palpitomonas bilix</name>
    <dbReference type="NCBI Taxonomy" id="652834"/>
    <lineage>
        <taxon>Eukaryota</taxon>
        <taxon>Eukaryota incertae sedis</taxon>
    </lineage>
</organism>
<sequence length="1187" mass="139719">MAERNPQQFLYTEESYAIIRIAQKYLPEIRASSSPEERQKEEIRDLLKNTIDRSSPWNIFTGCIFGPSQQEDVFLFPNLHVYCRFYESCREWKDSNGNSLFNNLPPAQKCEAFQGFGWGFTKENEEGERCEESPRQTRLLNLWFGQHDRFSTLQTIWQTALRQPENTWGQLYKQDNFHFIIEQIKKLTGKEDFVFSQWRKPEGGKTQMDKRKEDISLFMGLLLAYQKHPSLFEEGDRLDFFFCLLMCLIGPYMDGIWLPILEAFGCSPLVDDILCLFSPFSRMWELLPITQEQYEYRKYTGNSFPNKPIPDACGSYRFCSFRERIFCHHHASEADFVRKERQWIKDISFLTNSKGFCRSPQQTRISQFEPEHSVSEDNSPSPLTLLEELKRSDYRFRYVDYTTVTGGYHNLLLSSSRTQAESGIGRQDSFLWGAVDLICLSLSLSLIPTDNDTNASLVKLAVSFLFNPAYHPKSYSMNGGSDTKYRWVKRDVLLSVVFTHFLRTSPGDHTFDLIQKEILKQASHVSFSSRALSFPKSYPDSRQNQEEQIFRRYHNIQDTLNGFVHFLLVKKGSKKISDLVREMLVDDFGGNIEVFAHHPFFQLRLDASPFGPSLVGRFIRAFYNDPSSTIFDSFLFDVFQDSDRRPDHLLVKLKDLRHKETARILEYVATNMHTAGFRANAEKYLMQCSRMAPFMAKTDLVSFFKTFFSVCLRHKREMSLDAIFQFTDVFCARNSRNDKNQGLLFVLYSMHQAVTETEKERERTWHPEAIRVFFVLLFYVLRRDGFEIFTSALFGGALHRQVEQRNVLLRPTLNRLYKESPTVTELLLWVPLYFGFPRDLSFLINWMNVRRMITPERTPNFLRDRVQVMMFVLESDWNKTGEGERNAFFNCAPDVFVKHLKEEDDFVYYRERRKGRGMTKEECKDKFIEVWRRIYPVCAPDSRLFMRTLYHFQDLRTRLVKGVKNATIFPYDTKYIALGTKRPFWEQELARRARNESDKTIREVRKEHLINRSKTCPLTLRQPRLGELTILCKNLHIMTLDSLNTGVRMTEVRNLFERLPVSEIYSLVAYQRVESNVLLTRPILGVKTCPVCRCDLEGTFFWFKFDPRYYGSTNAEEISPWIEENEDPTSEESPVVMGTYERRTVDNETSPRNTWVMKSDHPPLPFKPDYPFLVEERKTEEKKKEDH</sequence>
<protein>
    <submittedName>
        <fullName evidence="3">Uncharacterized protein</fullName>
    </submittedName>
</protein>
<evidence type="ECO:0000256" key="1">
    <source>
        <dbReference type="SAM" id="MobiDB-lite"/>
    </source>
</evidence>
<dbReference type="EMBL" id="HBIB01001729">
    <property type="protein sequence ID" value="CAE0239038.1"/>
    <property type="molecule type" value="Transcribed_RNA"/>
</dbReference>
<dbReference type="AlphaFoldDB" id="A0A7S3G0E2"/>
<evidence type="ECO:0000313" key="3">
    <source>
        <dbReference type="EMBL" id="CAE0239039.1"/>
    </source>
</evidence>
<evidence type="ECO:0000313" key="2">
    <source>
        <dbReference type="EMBL" id="CAE0239038.1"/>
    </source>
</evidence>
<name>A0A7S3G0E2_9EUKA</name>
<reference evidence="3" key="1">
    <citation type="submission" date="2021-01" db="EMBL/GenBank/DDBJ databases">
        <authorList>
            <person name="Corre E."/>
            <person name="Pelletier E."/>
            <person name="Niang G."/>
            <person name="Scheremetjew M."/>
            <person name="Finn R."/>
            <person name="Kale V."/>
            <person name="Holt S."/>
            <person name="Cochrane G."/>
            <person name="Meng A."/>
            <person name="Brown T."/>
            <person name="Cohen L."/>
        </authorList>
    </citation>
    <scope>NUCLEOTIDE SEQUENCE</scope>
    <source>
        <strain evidence="3">NIES-2562</strain>
    </source>
</reference>
<gene>
    <name evidence="2" type="ORF">PBIL07802_LOCUS1182</name>
    <name evidence="3" type="ORF">PBIL07802_LOCUS1183</name>
</gene>
<dbReference type="EMBL" id="HBIB01001730">
    <property type="protein sequence ID" value="CAE0239039.1"/>
    <property type="molecule type" value="Transcribed_RNA"/>
</dbReference>